<evidence type="ECO:0000313" key="10">
    <source>
        <dbReference type="EMBL" id="ALP51765.1"/>
    </source>
</evidence>
<evidence type="ECO:0000256" key="6">
    <source>
        <dbReference type="ARBA" id="ARBA00022691"/>
    </source>
</evidence>
<evidence type="ECO:0000313" key="11">
    <source>
        <dbReference type="Proteomes" id="UP000055136"/>
    </source>
</evidence>
<evidence type="ECO:0000256" key="5">
    <source>
        <dbReference type="ARBA" id="ARBA00022679"/>
    </source>
</evidence>
<dbReference type="NCBIfam" id="TIGR02072">
    <property type="entry name" value="BioC"/>
    <property type="match status" value="1"/>
</dbReference>
<organism evidence="10 11">
    <name type="scientific">Candidatus Tenderia electrophaga</name>
    <dbReference type="NCBI Taxonomy" id="1748243"/>
    <lineage>
        <taxon>Bacteria</taxon>
        <taxon>Pseudomonadati</taxon>
        <taxon>Pseudomonadota</taxon>
        <taxon>Gammaproteobacteria</taxon>
        <taxon>Candidatus Tenderiales</taxon>
        <taxon>Candidatus Tenderiaceae</taxon>
        <taxon>Candidatus Tenderia</taxon>
    </lineage>
</organism>
<dbReference type="PANTHER" id="PTHR13090">
    <property type="entry name" value="ARGININE-HYDROXYLASE NDUFAF5, MITOCHONDRIAL"/>
    <property type="match status" value="1"/>
</dbReference>
<evidence type="ECO:0000256" key="4">
    <source>
        <dbReference type="ARBA" id="ARBA00022603"/>
    </source>
</evidence>
<name>A0A0S2T9G1_9GAMM</name>
<dbReference type="InterPro" id="IPR050602">
    <property type="entry name" value="Malonyl-ACP_OMT"/>
</dbReference>
<comment type="pathway">
    <text evidence="2 8">Cofactor biosynthesis; biotin biosynthesis.</text>
</comment>
<feature type="domain" description="Methyltransferase type 11" evidence="9">
    <location>
        <begin position="53"/>
        <end position="153"/>
    </location>
</feature>
<keyword evidence="7 8" id="KW-0093">Biotin biosynthesis</keyword>
<dbReference type="GO" id="GO:0032259">
    <property type="term" value="P:methylation"/>
    <property type="evidence" value="ECO:0007669"/>
    <property type="project" value="UniProtKB-KW"/>
</dbReference>
<gene>
    <name evidence="8" type="primary">bioC</name>
    <name evidence="10" type="ORF">Tel_00640</name>
</gene>
<dbReference type="STRING" id="1748243.Tel_00640"/>
<accession>A0A0S2T9G1</accession>
<dbReference type="SUPFAM" id="SSF53335">
    <property type="entry name" value="S-adenosyl-L-methionine-dependent methyltransferases"/>
    <property type="match status" value="1"/>
</dbReference>
<dbReference type="PANTHER" id="PTHR13090:SF1">
    <property type="entry name" value="ARGININE-HYDROXYLASE NDUFAF5, MITOCHONDRIAL"/>
    <property type="match status" value="1"/>
</dbReference>
<dbReference type="Pfam" id="PF08241">
    <property type="entry name" value="Methyltransf_11"/>
    <property type="match status" value="1"/>
</dbReference>
<comment type="similarity">
    <text evidence="8">Belongs to the methyltransferase superfamily.</text>
</comment>
<dbReference type="UniPathway" id="UPA00078"/>
<evidence type="ECO:0000256" key="1">
    <source>
        <dbReference type="ARBA" id="ARBA00000852"/>
    </source>
</evidence>
<evidence type="ECO:0000256" key="2">
    <source>
        <dbReference type="ARBA" id="ARBA00004746"/>
    </source>
</evidence>
<dbReference type="AlphaFoldDB" id="A0A0S2T9G1"/>
<reference evidence="10" key="1">
    <citation type="submission" date="2015-10" db="EMBL/GenBank/DDBJ databases">
        <title>Description of Candidatus Tenderia electrophaga gen. nov, sp. nov., an Uncultivated Electroautotroph from a Biocathode Enrichment.</title>
        <authorList>
            <person name="Eddie B.J."/>
            <person name="Malanoski A.P."/>
            <person name="Wang Z."/>
            <person name="Hall R.J."/>
            <person name="Oh S.D."/>
            <person name="Heiner C."/>
            <person name="Lin B."/>
            <person name="Strycharz-Glaven S.M."/>
        </authorList>
    </citation>
    <scope>NUCLEOTIDE SEQUENCE [LARGE SCALE GENOMIC DNA]</scope>
    <source>
        <strain evidence="10">NRL1</strain>
    </source>
</reference>
<keyword evidence="11" id="KW-1185">Reference proteome</keyword>
<dbReference type="InterPro" id="IPR011814">
    <property type="entry name" value="BioC"/>
</dbReference>
<dbReference type="GO" id="GO:0009102">
    <property type="term" value="P:biotin biosynthetic process"/>
    <property type="evidence" value="ECO:0007669"/>
    <property type="project" value="UniProtKB-UniRule"/>
</dbReference>
<dbReference type="GO" id="GO:0102130">
    <property type="term" value="F:malonyl-CoA methyltransferase activity"/>
    <property type="evidence" value="ECO:0007669"/>
    <property type="project" value="UniProtKB-EC"/>
</dbReference>
<dbReference type="GO" id="GO:0010340">
    <property type="term" value="F:carboxyl-O-methyltransferase activity"/>
    <property type="evidence" value="ECO:0007669"/>
    <property type="project" value="UniProtKB-UniRule"/>
</dbReference>
<dbReference type="KEGG" id="tee:Tel_00640"/>
<evidence type="ECO:0000256" key="8">
    <source>
        <dbReference type="HAMAP-Rule" id="MF_00835"/>
    </source>
</evidence>
<dbReference type="InterPro" id="IPR013216">
    <property type="entry name" value="Methyltransf_11"/>
</dbReference>
<dbReference type="Gene3D" id="3.40.50.150">
    <property type="entry name" value="Vaccinia Virus protein VP39"/>
    <property type="match status" value="1"/>
</dbReference>
<evidence type="ECO:0000259" key="9">
    <source>
        <dbReference type="Pfam" id="PF08241"/>
    </source>
</evidence>
<dbReference type="CDD" id="cd02440">
    <property type="entry name" value="AdoMet_MTases"/>
    <property type="match status" value="1"/>
</dbReference>
<comment type="catalytic activity">
    <reaction evidence="1 8">
        <text>malonyl-[ACP] + S-adenosyl-L-methionine = malonyl-[ACP] methyl ester + S-adenosyl-L-homocysteine</text>
        <dbReference type="Rhea" id="RHEA:17105"/>
        <dbReference type="Rhea" id="RHEA-COMP:9623"/>
        <dbReference type="Rhea" id="RHEA-COMP:9954"/>
        <dbReference type="ChEBI" id="CHEBI:57856"/>
        <dbReference type="ChEBI" id="CHEBI:59789"/>
        <dbReference type="ChEBI" id="CHEBI:78449"/>
        <dbReference type="ChEBI" id="CHEBI:78845"/>
        <dbReference type="EC" id="2.1.1.197"/>
    </reaction>
</comment>
<dbReference type="InterPro" id="IPR029063">
    <property type="entry name" value="SAM-dependent_MTases_sf"/>
</dbReference>
<protein>
    <recommendedName>
        <fullName evidence="3 8">Malonyl-[acyl-carrier protein] O-methyltransferase</fullName>
        <shortName evidence="8">Malonyl-ACP O-methyltransferase</shortName>
        <ecNumber evidence="3 8">2.1.1.197</ecNumber>
    </recommendedName>
    <alternativeName>
        <fullName evidence="8">Biotin synthesis protein BioC</fullName>
    </alternativeName>
</protein>
<evidence type="ECO:0000256" key="3">
    <source>
        <dbReference type="ARBA" id="ARBA00012327"/>
    </source>
</evidence>
<keyword evidence="4 8" id="KW-0489">Methyltransferase</keyword>
<comment type="function">
    <text evidence="8">Converts the free carboxyl group of a malonyl-thioester to its methyl ester by transfer of a methyl group from S-adenosyl-L-methionine (SAM). It allows to synthesize pimeloyl-ACP via the fatty acid synthetic pathway.</text>
</comment>
<dbReference type="Proteomes" id="UP000055136">
    <property type="component" value="Chromosome"/>
</dbReference>
<dbReference type="GO" id="GO:0008757">
    <property type="term" value="F:S-adenosylmethionine-dependent methyltransferase activity"/>
    <property type="evidence" value="ECO:0007669"/>
    <property type="project" value="InterPro"/>
</dbReference>
<dbReference type="HAMAP" id="MF_00835">
    <property type="entry name" value="BioC"/>
    <property type="match status" value="1"/>
</dbReference>
<keyword evidence="5 8" id="KW-0808">Transferase</keyword>
<keyword evidence="6 8" id="KW-0949">S-adenosyl-L-methionine</keyword>
<proteinExistence type="inferred from homology"/>
<dbReference type="EMBL" id="CP013099">
    <property type="protein sequence ID" value="ALP51765.1"/>
    <property type="molecule type" value="Genomic_DNA"/>
</dbReference>
<sequence length="295" mass="33034">MDNTLYQLDKRLVRDAFDRAAAAYDEVAILQREVGRRLLERLDLIKLQPRAIVDIGAGTGELGAALAKRYKGSEVILLDLAPRMLKRARQRRRLVERWLGRQRFVCGDAEQLPLADNSVDMVFSNFAIQWCSDLDRAFAEFQRVLRPDGLLLFTSFGPDTLTELRQAWRAVDDAVHVNSFIDMHDIGDALMRAKLAEPVMDAERLTLTYADGMGVMRDLKAMGAHNVSAGRHHGLTGKRKLQHMLAAYEQFRNSAGLLPATYEVVYGHAWGSDVGAGQVHEDGTVHVPLSQLKRG</sequence>
<evidence type="ECO:0000256" key="7">
    <source>
        <dbReference type="ARBA" id="ARBA00022756"/>
    </source>
</evidence>
<dbReference type="EC" id="2.1.1.197" evidence="3 8"/>